<accession>A0A9N9L9D4</accession>
<evidence type="ECO:0000313" key="2">
    <source>
        <dbReference type="EMBL" id="CAG8970940.1"/>
    </source>
</evidence>
<organism evidence="2 3">
    <name type="scientific">Hymenoscyphus albidus</name>
    <dbReference type="NCBI Taxonomy" id="595503"/>
    <lineage>
        <taxon>Eukaryota</taxon>
        <taxon>Fungi</taxon>
        <taxon>Dikarya</taxon>
        <taxon>Ascomycota</taxon>
        <taxon>Pezizomycotina</taxon>
        <taxon>Leotiomycetes</taxon>
        <taxon>Helotiales</taxon>
        <taxon>Helotiaceae</taxon>
        <taxon>Hymenoscyphus</taxon>
    </lineage>
</organism>
<feature type="compositionally biased region" description="Low complexity" evidence="1">
    <location>
        <begin position="110"/>
        <end position="149"/>
    </location>
</feature>
<dbReference type="AlphaFoldDB" id="A0A9N9L9D4"/>
<feature type="region of interest" description="Disordered" evidence="1">
    <location>
        <begin position="102"/>
        <end position="161"/>
    </location>
</feature>
<evidence type="ECO:0000256" key="1">
    <source>
        <dbReference type="SAM" id="MobiDB-lite"/>
    </source>
</evidence>
<name>A0A9N9L9D4_9HELO</name>
<dbReference type="EMBL" id="CAJVRM010000003">
    <property type="protein sequence ID" value="CAG8970940.1"/>
    <property type="molecule type" value="Genomic_DNA"/>
</dbReference>
<evidence type="ECO:0000313" key="3">
    <source>
        <dbReference type="Proteomes" id="UP000701801"/>
    </source>
</evidence>
<feature type="compositionally biased region" description="Basic and acidic residues" evidence="1">
    <location>
        <begin position="151"/>
        <end position="161"/>
    </location>
</feature>
<sequence>MSELSKKQALLRSLRRPTLYGVHTAYGIRDAEYGVHYTGLNCSLSVSASESSRAHRSKLGNLNEMNLVEVAFVQLSFQFKQLKETPETLFISRHDTMSYTTNNTCKYGPAKATNSTTSNTASTSSGVTANNGPSSSGHSNSGSSTAASGKTESKLRGGKSD</sequence>
<proteinExistence type="predicted"/>
<protein>
    <submittedName>
        <fullName evidence="2">Uncharacterized protein</fullName>
    </submittedName>
</protein>
<keyword evidence="3" id="KW-1185">Reference proteome</keyword>
<gene>
    <name evidence="2" type="ORF">HYALB_00000920</name>
</gene>
<dbReference type="Proteomes" id="UP000701801">
    <property type="component" value="Unassembled WGS sequence"/>
</dbReference>
<comment type="caution">
    <text evidence="2">The sequence shown here is derived from an EMBL/GenBank/DDBJ whole genome shotgun (WGS) entry which is preliminary data.</text>
</comment>
<reference evidence="2" key="1">
    <citation type="submission" date="2021-07" db="EMBL/GenBank/DDBJ databases">
        <authorList>
            <person name="Durling M."/>
        </authorList>
    </citation>
    <scope>NUCLEOTIDE SEQUENCE</scope>
</reference>